<dbReference type="GO" id="GO:0031966">
    <property type="term" value="C:mitochondrial membrane"/>
    <property type="evidence" value="ECO:0007669"/>
    <property type="project" value="UniProtKB-SubCell"/>
</dbReference>
<feature type="domain" description="NADH:quinone oxidoreductase/Mrp antiporter transmembrane" evidence="18">
    <location>
        <begin position="103"/>
        <end position="380"/>
    </location>
</feature>
<dbReference type="InterPro" id="IPR003918">
    <property type="entry name" value="NADH_UbQ_OxRdtase"/>
</dbReference>
<evidence type="ECO:0000256" key="6">
    <source>
        <dbReference type="ARBA" id="ARBA00022448"/>
    </source>
</evidence>
<feature type="transmembrane region" description="Helical" evidence="17">
    <location>
        <begin position="54"/>
        <end position="73"/>
    </location>
</feature>
<keyword evidence="11 17" id="KW-1133">Transmembrane helix</keyword>
<organism evidence="19">
    <name type="scientific">Amblyomma sculptum</name>
    <name type="common">Tick</name>
    <dbReference type="NCBI Taxonomy" id="1581419"/>
    <lineage>
        <taxon>Eukaryota</taxon>
        <taxon>Metazoa</taxon>
        <taxon>Ecdysozoa</taxon>
        <taxon>Arthropoda</taxon>
        <taxon>Chelicerata</taxon>
        <taxon>Arachnida</taxon>
        <taxon>Acari</taxon>
        <taxon>Parasitiformes</taxon>
        <taxon>Ixodida</taxon>
        <taxon>Ixodoidea</taxon>
        <taxon>Ixodidae</taxon>
        <taxon>Amblyomminae</taxon>
        <taxon>Amblyomma</taxon>
    </lineage>
</organism>
<keyword evidence="8 17" id="KW-0812">Transmembrane</keyword>
<evidence type="ECO:0000256" key="5">
    <source>
        <dbReference type="ARBA" id="ARBA00021006"/>
    </source>
</evidence>
<sequence>MLSVIFISFWIMCVSFFFKTLEIMVMILFLMMTFLCYMTHMNVMEIMENFSLDMLSNLMISLTIWISFLMVLASFTNSVSLNKMFLFYIMLMMFLLLVCFSVSNLLAFYFFFESVLFPIVMLIFGWGNQPERLQAGFYMLMYTIFGSFPMFVVIIFYFWKNYSLMYLYMNWIELNMGFIFMFLMLGFLVKIPMFFFHLWLPKAHVEAPISGSMILAGILLKLGVYGIFRFKKMMIVELVKTGEVLTTISIWGGVMISLFCMYQIDIKALIAYSSVCHMGVILGGMINFSIFSSWGSLLLMIGHGLCSSGLFCLANVIYERVFTRNMVMFKGLKMFFPSLTLWWFLFSITNMSAPLTMNLFGEFFLSLSILKFSIFYFLPIMLIIFLSACYSIYMYSYINHGYGWTFWSLKPILSREYLTVFLHAFPMFMWFLKVSMFCKWI</sequence>
<keyword evidence="13 17" id="KW-0830">Ubiquinone</keyword>
<evidence type="ECO:0000256" key="8">
    <source>
        <dbReference type="ARBA" id="ARBA00022692"/>
    </source>
</evidence>
<evidence type="ECO:0000256" key="7">
    <source>
        <dbReference type="ARBA" id="ARBA00022660"/>
    </source>
</evidence>
<keyword evidence="7 17" id="KW-0679">Respiratory chain</keyword>
<dbReference type="GO" id="GO:0015990">
    <property type="term" value="P:electron transport coupled proton transport"/>
    <property type="evidence" value="ECO:0007669"/>
    <property type="project" value="TreeGrafter"/>
</dbReference>
<dbReference type="GO" id="GO:0048039">
    <property type="term" value="F:ubiquinone binding"/>
    <property type="evidence" value="ECO:0007669"/>
    <property type="project" value="TreeGrafter"/>
</dbReference>
<comment type="function">
    <text evidence="1">Core subunit of the mitochondrial membrane respiratory chain NADH dehydrogenase (Complex I) that is believed to belong to the minimal assembly required for catalysis. Complex I functions in the transfer of electrons from NADH to the respiratory chain. The immediate electron acceptor for the enzyme is believed to be ubiquinone.</text>
</comment>
<keyword evidence="12 17" id="KW-0520">NAD</keyword>
<dbReference type="EMBL" id="KX622791">
    <property type="protein sequence ID" value="APH07716.1"/>
    <property type="molecule type" value="Genomic_DNA"/>
</dbReference>
<evidence type="ECO:0000256" key="1">
    <source>
        <dbReference type="ARBA" id="ARBA00003257"/>
    </source>
</evidence>
<feature type="transmembrane region" description="Helical" evidence="17">
    <location>
        <begin position="297"/>
        <end position="318"/>
    </location>
</feature>
<evidence type="ECO:0000256" key="12">
    <source>
        <dbReference type="ARBA" id="ARBA00023027"/>
    </source>
</evidence>
<geneLocation type="mitochondrion" evidence="19"/>
<evidence type="ECO:0000256" key="14">
    <source>
        <dbReference type="ARBA" id="ARBA00023128"/>
    </source>
</evidence>
<dbReference type="GeneID" id="30688760"/>
<proteinExistence type="inferred from homology"/>
<comment type="similarity">
    <text evidence="3 17">Belongs to the complex I subunit 4 family.</text>
</comment>
<dbReference type="PRINTS" id="PR01437">
    <property type="entry name" value="NUOXDRDTASE4"/>
</dbReference>
<dbReference type="EC" id="7.1.1.2" evidence="4 17"/>
<feature type="transmembrane region" description="Helical" evidence="17">
    <location>
        <begin position="109"/>
        <end position="127"/>
    </location>
</feature>
<accession>A0A1L3MZG7</accession>
<dbReference type="Pfam" id="PF00361">
    <property type="entry name" value="Proton_antipo_M"/>
    <property type="match status" value="1"/>
</dbReference>
<feature type="transmembrane region" description="Helical" evidence="17">
    <location>
        <begin position="139"/>
        <end position="159"/>
    </location>
</feature>
<feature type="transmembrane region" description="Helical" evidence="17">
    <location>
        <begin position="179"/>
        <end position="200"/>
    </location>
</feature>
<feature type="transmembrane region" description="Helical" evidence="17">
    <location>
        <begin position="269"/>
        <end position="291"/>
    </location>
</feature>
<feature type="transmembrane region" description="Helical" evidence="17">
    <location>
        <begin position="244"/>
        <end position="262"/>
    </location>
</feature>
<evidence type="ECO:0000256" key="16">
    <source>
        <dbReference type="ARBA" id="ARBA00049551"/>
    </source>
</evidence>
<protein>
    <recommendedName>
        <fullName evidence="5 17">NADH-ubiquinone oxidoreductase chain 4</fullName>
        <ecNumber evidence="4 17">7.1.1.2</ecNumber>
    </recommendedName>
</protein>
<dbReference type="GO" id="GO:0003954">
    <property type="term" value="F:NADH dehydrogenase activity"/>
    <property type="evidence" value="ECO:0007669"/>
    <property type="project" value="TreeGrafter"/>
</dbReference>
<comment type="function">
    <text evidence="17">Core subunit of the mitochondrial membrane respiratory chain NADH dehydrogenase (Complex I) which catalyzes electron transfer from NADH through the respiratory chain, using ubiquinone as an electron acceptor. Essential for the catalytic activity and assembly of complex I.</text>
</comment>
<keyword evidence="15 17" id="KW-0472">Membrane</keyword>
<dbReference type="AlphaFoldDB" id="A0A1L3MZG7"/>
<dbReference type="InterPro" id="IPR001750">
    <property type="entry name" value="ND/Mrp_TM"/>
</dbReference>
<reference evidence="19" key="1">
    <citation type="submission" date="2016-07" db="EMBL/GenBank/DDBJ databases">
        <title>The complete mitochondrial genome of Amblyomma sculptum.</title>
        <authorList>
            <person name="Lima P.H.C."/>
            <person name="Barcelos R.M."/>
            <person name="Klein R.C."/>
            <person name="Vidigal P.M.P."/>
            <person name="Fabres-Klein M.H."/>
            <person name="Dergam J.A."/>
            <person name="Mafra C."/>
        </authorList>
    </citation>
    <scope>NUCLEOTIDE SEQUENCE</scope>
</reference>
<feature type="transmembrane region" description="Helical" evidence="17">
    <location>
        <begin position="339"/>
        <end position="361"/>
    </location>
</feature>
<gene>
    <name evidence="19" type="primary">ND4</name>
</gene>
<feature type="transmembrane region" description="Helical" evidence="17">
    <location>
        <begin position="373"/>
        <end position="396"/>
    </location>
</feature>
<evidence type="ECO:0000256" key="3">
    <source>
        <dbReference type="ARBA" id="ARBA00009025"/>
    </source>
</evidence>
<evidence type="ECO:0000256" key="4">
    <source>
        <dbReference type="ARBA" id="ARBA00012944"/>
    </source>
</evidence>
<evidence type="ECO:0000256" key="17">
    <source>
        <dbReference type="RuleBase" id="RU003297"/>
    </source>
</evidence>
<evidence type="ECO:0000256" key="11">
    <source>
        <dbReference type="ARBA" id="ARBA00022989"/>
    </source>
</evidence>
<evidence type="ECO:0000256" key="15">
    <source>
        <dbReference type="ARBA" id="ARBA00023136"/>
    </source>
</evidence>
<comment type="subcellular location">
    <subcellularLocation>
        <location evidence="2 17">Mitochondrion membrane</location>
        <topology evidence="2 17">Multi-pass membrane protein</topology>
    </subcellularLocation>
</comment>
<dbReference type="RefSeq" id="YP_009332019.1">
    <property type="nucleotide sequence ID" value="NC_032369.1"/>
</dbReference>
<keyword evidence="9" id="KW-1278">Translocase</keyword>
<evidence type="ECO:0000313" key="19">
    <source>
        <dbReference type="EMBL" id="APH07716.1"/>
    </source>
</evidence>
<evidence type="ECO:0000256" key="2">
    <source>
        <dbReference type="ARBA" id="ARBA00004225"/>
    </source>
</evidence>
<dbReference type="CTD" id="4538"/>
<comment type="catalytic activity">
    <reaction evidence="16 17">
        <text>a ubiquinone + NADH + 5 H(+)(in) = a ubiquinol + NAD(+) + 4 H(+)(out)</text>
        <dbReference type="Rhea" id="RHEA:29091"/>
        <dbReference type="Rhea" id="RHEA-COMP:9565"/>
        <dbReference type="Rhea" id="RHEA-COMP:9566"/>
        <dbReference type="ChEBI" id="CHEBI:15378"/>
        <dbReference type="ChEBI" id="CHEBI:16389"/>
        <dbReference type="ChEBI" id="CHEBI:17976"/>
        <dbReference type="ChEBI" id="CHEBI:57540"/>
        <dbReference type="ChEBI" id="CHEBI:57945"/>
        <dbReference type="EC" id="7.1.1.2"/>
    </reaction>
</comment>
<evidence type="ECO:0000259" key="18">
    <source>
        <dbReference type="Pfam" id="PF00361"/>
    </source>
</evidence>
<dbReference type="GO" id="GO:0008137">
    <property type="term" value="F:NADH dehydrogenase (ubiquinone) activity"/>
    <property type="evidence" value="ECO:0007669"/>
    <property type="project" value="UniProtKB-UniRule"/>
</dbReference>
<keyword evidence="14 17" id="KW-0496">Mitochondrion</keyword>
<name>A0A1L3MZG7_AMBSC</name>
<feature type="transmembrane region" description="Helical" evidence="17">
    <location>
        <begin position="417"/>
        <end position="437"/>
    </location>
</feature>
<keyword evidence="6 17" id="KW-0813">Transport</keyword>
<feature type="transmembrane region" description="Helical" evidence="17">
    <location>
        <begin position="7"/>
        <end position="34"/>
    </location>
</feature>
<dbReference type="GO" id="GO:0042773">
    <property type="term" value="P:ATP synthesis coupled electron transport"/>
    <property type="evidence" value="ECO:0007669"/>
    <property type="project" value="InterPro"/>
</dbReference>
<evidence type="ECO:0000256" key="9">
    <source>
        <dbReference type="ARBA" id="ARBA00022967"/>
    </source>
</evidence>
<evidence type="ECO:0000256" key="13">
    <source>
        <dbReference type="ARBA" id="ARBA00023075"/>
    </source>
</evidence>
<keyword evidence="10 17" id="KW-0249">Electron transport</keyword>
<evidence type="ECO:0000256" key="10">
    <source>
        <dbReference type="ARBA" id="ARBA00022982"/>
    </source>
</evidence>
<dbReference type="PANTHER" id="PTHR43507:SF20">
    <property type="entry name" value="NADH-UBIQUINONE OXIDOREDUCTASE CHAIN 4"/>
    <property type="match status" value="1"/>
</dbReference>
<feature type="transmembrane region" description="Helical" evidence="17">
    <location>
        <begin position="85"/>
        <end position="103"/>
    </location>
</feature>
<feature type="transmembrane region" description="Helical" evidence="17">
    <location>
        <begin position="207"/>
        <end position="228"/>
    </location>
</feature>
<dbReference type="PANTHER" id="PTHR43507">
    <property type="entry name" value="NADH-UBIQUINONE OXIDOREDUCTASE CHAIN 4"/>
    <property type="match status" value="1"/>
</dbReference>